<dbReference type="EMBL" id="NWSH01001948">
    <property type="protein sequence ID" value="PCG69592.1"/>
    <property type="molecule type" value="Genomic_DNA"/>
</dbReference>
<dbReference type="PANTHER" id="PTHR11012">
    <property type="entry name" value="PROTEIN KINASE-LIKE DOMAIN-CONTAINING"/>
    <property type="match status" value="1"/>
</dbReference>
<evidence type="ECO:0000313" key="2">
    <source>
        <dbReference type="EMBL" id="PCG69592.1"/>
    </source>
</evidence>
<dbReference type="PANTHER" id="PTHR11012:SF54">
    <property type="entry name" value="CHK KINASE-LIKE DOMAIN-CONTAINING PROTEIN"/>
    <property type="match status" value="1"/>
</dbReference>
<organism evidence="2">
    <name type="scientific">Heliothis virescens</name>
    <name type="common">Tobacco budworm moth</name>
    <dbReference type="NCBI Taxonomy" id="7102"/>
    <lineage>
        <taxon>Eukaryota</taxon>
        <taxon>Metazoa</taxon>
        <taxon>Ecdysozoa</taxon>
        <taxon>Arthropoda</taxon>
        <taxon>Hexapoda</taxon>
        <taxon>Insecta</taxon>
        <taxon>Pterygota</taxon>
        <taxon>Neoptera</taxon>
        <taxon>Endopterygota</taxon>
        <taxon>Lepidoptera</taxon>
        <taxon>Glossata</taxon>
        <taxon>Ditrysia</taxon>
        <taxon>Noctuoidea</taxon>
        <taxon>Noctuidae</taxon>
        <taxon>Heliothinae</taxon>
        <taxon>Heliothis</taxon>
    </lineage>
</organism>
<feature type="domain" description="CHK kinase-like" evidence="1">
    <location>
        <begin position="132"/>
        <end position="321"/>
    </location>
</feature>
<dbReference type="Pfam" id="PF02958">
    <property type="entry name" value="EcKL"/>
    <property type="match status" value="1"/>
</dbReference>
<name>A0A2A4JDV8_HELVI</name>
<evidence type="ECO:0000259" key="1">
    <source>
        <dbReference type="SMART" id="SM00587"/>
    </source>
</evidence>
<comment type="caution">
    <text evidence="2">The sequence shown here is derived from an EMBL/GenBank/DDBJ whole genome shotgun (WGS) entry which is preliminary data.</text>
</comment>
<sequence length="413" mass="47845">MAQYKFEGDFKVLNERQVEFINKVVTEQNLKAKRVIFEAVGQAGDNFIGTIKRIVIEGENGSMKLIAKVAASNEMARFQTNTEILFRNEHILYTELLPKLVQLQEAAGVPEEERLRYAKCYGSFTEAPNEIIILEDLNESDFTMLNKFESLSDECVRNVLKGFAVFHSLSHVLKKQEPEKYDEIKEKLTDVWNISFSRPEMEMHGKLMETETLAILDDVHKPLVENKLSETFKNRAKIFENDDQRYTVIQQGDAWTNNIMFKLGKDSIQSIMIDYQFSTNGNAMLDFLYMIFNCTDHETRVKHYLDWVDYYYSELDKSLSNFGLKASSIYPKDQMDADIKKCAKYMFYHCILFAHILMRDSSEANEVLEAMKNVNLEEAMDSFKAGNLQSATVKRIKTKIENVIASYELFGLF</sequence>
<dbReference type="STRING" id="7102.A0A2A4JDV8"/>
<dbReference type="Gene3D" id="3.90.1200.10">
    <property type="match status" value="1"/>
</dbReference>
<dbReference type="InterPro" id="IPR015897">
    <property type="entry name" value="CHK_kinase-like"/>
</dbReference>
<proteinExistence type="predicted"/>
<dbReference type="InterPro" id="IPR011009">
    <property type="entry name" value="Kinase-like_dom_sf"/>
</dbReference>
<dbReference type="SUPFAM" id="SSF56112">
    <property type="entry name" value="Protein kinase-like (PK-like)"/>
    <property type="match status" value="1"/>
</dbReference>
<gene>
    <name evidence="2" type="ORF">B5V51_3922</name>
</gene>
<protein>
    <recommendedName>
        <fullName evidence="1">CHK kinase-like domain-containing protein</fullName>
    </recommendedName>
</protein>
<dbReference type="SMART" id="SM00587">
    <property type="entry name" value="CHK"/>
    <property type="match status" value="1"/>
</dbReference>
<dbReference type="InterPro" id="IPR004119">
    <property type="entry name" value="EcKL"/>
</dbReference>
<accession>A0A2A4JDV8</accession>
<reference evidence="2" key="1">
    <citation type="submission" date="2017-09" db="EMBL/GenBank/DDBJ databases">
        <title>Contemporary evolution of a Lepidopteran species, Heliothis virescens, in response to modern agricultural practices.</title>
        <authorList>
            <person name="Fritz M.L."/>
            <person name="Deyonke A.M."/>
            <person name="Papanicolaou A."/>
            <person name="Micinski S."/>
            <person name="Westbrook J."/>
            <person name="Gould F."/>
        </authorList>
    </citation>
    <scope>NUCLEOTIDE SEQUENCE [LARGE SCALE GENOMIC DNA]</scope>
    <source>
        <strain evidence="2">HvINT-</strain>
        <tissue evidence="2">Whole body</tissue>
    </source>
</reference>
<dbReference type="AlphaFoldDB" id="A0A2A4JDV8"/>